<dbReference type="AlphaFoldDB" id="A0A1F7H8X0"/>
<proteinExistence type="predicted"/>
<dbReference type="Pfam" id="PF13238">
    <property type="entry name" value="AAA_18"/>
    <property type="match status" value="1"/>
</dbReference>
<dbReference type="SUPFAM" id="SSF52540">
    <property type="entry name" value="P-loop containing nucleoside triphosphate hydrolases"/>
    <property type="match status" value="1"/>
</dbReference>
<evidence type="ECO:0000313" key="2">
    <source>
        <dbReference type="Proteomes" id="UP000178597"/>
    </source>
</evidence>
<name>A0A1F7H8X0_9BACT</name>
<reference evidence="1 2" key="1">
    <citation type="journal article" date="2016" name="Nat. Commun.">
        <title>Thousands of microbial genomes shed light on interconnected biogeochemical processes in an aquifer system.</title>
        <authorList>
            <person name="Anantharaman K."/>
            <person name="Brown C.T."/>
            <person name="Hug L.A."/>
            <person name="Sharon I."/>
            <person name="Castelle C.J."/>
            <person name="Probst A.J."/>
            <person name="Thomas B.C."/>
            <person name="Singh A."/>
            <person name="Wilkins M.J."/>
            <person name="Karaoz U."/>
            <person name="Brodie E.L."/>
            <person name="Williams K.H."/>
            <person name="Hubbard S.S."/>
            <person name="Banfield J.F."/>
        </authorList>
    </citation>
    <scope>NUCLEOTIDE SEQUENCE [LARGE SCALE GENOMIC DNA]</scope>
</reference>
<evidence type="ECO:0000313" key="1">
    <source>
        <dbReference type="EMBL" id="OGK27483.1"/>
    </source>
</evidence>
<dbReference type="STRING" id="1802040.A3C28_04525"/>
<dbReference type="Gene3D" id="3.40.50.300">
    <property type="entry name" value="P-loop containing nucleotide triphosphate hydrolases"/>
    <property type="match status" value="1"/>
</dbReference>
<comment type="caution">
    <text evidence="1">The sequence shown here is derived from an EMBL/GenBank/DDBJ whole genome shotgun (WGS) entry which is preliminary data.</text>
</comment>
<organism evidence="1 2">
    <name type="scientific">Candidatus Roizmanbacteria bacterium RIFCSPHIGHO2_02_FULL_39_9</name>
    <dbReference type="NCBI Taxonomy" id="1802040"/>
    <lineage>
        <taxon>Bacteria</taxon>
        <taxon>Candidatus Roizmaniibacteriota</taxon>
    </lineage>
</organism>
<dbReference type="PANTHER" id="PTHR41930:SF1">
    <property type="entry name" value="DEPHOSPHO-COA KINASE"/>
    <property type="match status" value="1"/>
</dbReference>
<gene>
    <name evidence="1" type="ORF">A3C28_04525</name>
</gene>
<dbReference type="InterPro" id="IPR027417">
    <property type="entry name" value="P-loop_NTPase"/>
</dbReference>
<dbReference type="Proteomes" id="UP000178597">
    <property type="component" value="Unassembled WGS sequence"/>
</dbReference>
<dbReference type="PANTHER" id="PTHR41930">
    <property type="entry name" value="UPF0200 PROTEIN MJ1399"/>
    <property type="match status" value="1"/>
</dbReference>
<evidence type="ECO:0008006" key="3">
    <source>
        <dbReference type="Google" id="ProtNLM"/>
    </source>
</evidence>
<dbReference type="EMBL" id="MFZP01000026">
    <property type="protein sequence ID" value="OGK27483.1"/>
    <property type="molecule type" value="Genomic_DNA"/>
</dbReference>
<sequence>MEELSIRMIRNSIKKQKVILALVGLPGAGKTTATRYLVEKHKKNLIVVHFGKIVNDYIDEHGLKHTKETHKKIWLSLREKYGQEAFAMLNEKKIKQALKKGSVIIDGIRSWEEYIYLKNKFPANKIYIISIYSDKKIRYERSAKRKYRSDLYGEDRDVAELVWMNMGPTIAFCDFLIVNNKRQKELQLGLDDIYHKILN</sequence>
<accession>A0A1F7H8X0</accession>
<protein>
    <recommendedName>
        <fullName evidence="3">Dephospho-CoA kinase</fullName>
    </recommendedName>
</protein>